<name>A0A1Y5IIL8_OSTTA</name>
<dbReference type="AlphaFoldDB" id="A0A1Y5IIL8"/>
<dbReference type="Proteomes" id="UP000195557">
    <property type="component" value="Unassembled WGS sequence"/>
</dbReference>
<gene>
    <name evidence="2" type="ORF">BE221DRAFT_66216</name>
</gene>
<protein>
    <submittedName>
        <fullName evidence="2">Uncharacterized protein</fullName>
    </submittedName>
</protein>
<evidence type="ECO:0000256" key="1">
    <source>
        <dbReference type="SAM" id="MobiDB-lite"/>
    </source>
</evidence>
<sequence length="423" mass="46084">MYPLPQPQHTNQKNMCTTKYASVNARRNNPRLSAKSNAKIPINCPKTGVAIAFINHGGKCIAACPSFDCHAPNESALASRTSTLDAYKSYAARNAGVVSVECALVTTAIALHARGGAVRALTLRRGRPSRDAQHLVVIPFVLEHARDHGLGVARSQRVDGGRRRAARRRRPLDVGDVVVVHDARTCVDAASAGRDRRRGDVRWTMDPLSTSHVSSVHAHATTHPSLVSSVEIACGHGFEPHTRYVFLRRGVMLRLCTSSVTCACRGDLGPASRAERRDVRGRPTSTRARTTASPRMAETTARTRRTRWRISRIESSSREIDGGFLVVFSVARHRVCRRSHPRRSSTFANAIVGSFTEIFNVAGARCIHGSPSIWTGSLRLSSMRTLEPWAICTGLATPTFSCPKCSAPVTATISSSLSSFRDF</sequence>
<evidence type="ECO:0000313" key="2">
    <source>
        <dbReference type="EMBL" id="OUS49418.1"/>
    </source>
</evidence>
<reference evidence="2" key="1">
    <citation type="submission" date="2017-04" db="EMBL/GenBank/DDBJ databases">
        <title>Population genomics of picophytoplankton unveils novel chromosome hypervariability.</title>
        <authorList>
            <consortium name="DOE Joint Genome Institute"/>
            <person name="Blanc-Mathieu R."/>
            <person name="Krasovec M."/>
            <person name="Hebrard M."/>
            <person name="Yau S."/>
            <person name="Desgranges E."/>
            <person name="Martin J."/>
            <person name="Schackwitz W."/>
            <person name="Kuo A."/>
            <person name="Salin G."/>
            <person name="Donnadieu C."/>
            <person name="Desdevises Y."/>
            <person name="Sanchez-Ferandin S."/>
            <person name="Moreau H."/>
            <person name="Rivals E."/>
            <person name="Grigoriev I.V."/>
            <person name="Grimsley N."/>
            <person name="Eyre-Walker A."/>
            <person name="Piganeau G."/>
        </authorList>
    </citation>
    <scope>NUCLEOTIDE SEQUENCE [LARGE SCALE GENOMIC DNA]</scope>
    <source>
        <strain evidence="2">RCC 1115</strain>
    </source>
</reference>
<accession>A0A1Y5IIL8</accession>
<proteinExistence type="predicted"/>
<feature type="region of interest" description="Disordered" evidence="1">
    <location>
        <begin position="273"/>
        <end position="304"/>
    </location>
</feature>
<feature type="compositionally biased region" description="Low complexity" evidence="1">
    <location>
        <begin position="282"/>
        <end position="300"/>
    </location>
</feature>
<dbReference type="EMBL" id="KZ155771">
    <property type="protein sequence ID" value="OUS49418.1"/>
    <property type="molecule type" value="Genomic_DNA"/>
</dbReference>
<organism evidence="2">
    <name type="scientific">Ostreococcus tauri</name>
    <name type="common">Marine green alga</name>
    <dbReference type="NCBI Taxonomy" id="70448"/>
    <lineage>
        <taxon>Eukaryota</taxon>
        <taxon>Viridiplantae</taxon>
        <taxon>Chlorophyta</taxon>
        <taxon>Mamiellophyceae</taxon>
        <taxon>Mamiellales</taxon>
        <taxon>Bathycoccaceae</taxon>
        <taxon>Ostreococcus</taxon>
    </lineage>
</organism>